<feature type="domain" description="4-O-methyl-glucuronoyl methylesterase-like" evidence="4">
    <location>
        <begin position="90"/>
        <end position="310"/>
    </location>
</feature>
<evidence type="ECO:0000256" key="3">
    <source>
        <dbReference type="ARBA" id="ARBA00022801"/>
    </source>
</evidence>
<dbReference type="RefSeq" id="WP_119320855.1">
    <property type="nucleotide sequence ID" value="NZ_AP025739.1"/>
</dbReference>
<dbReference type="EMBL" id="AP025739">
    <property type="protein sequence ID" value="BDI28796.1"/>
    <property type="molecule type" value="Genomic_DNA"/>
</dbReference>
<evidence type="ECO:0000256" key="1">
    <source>
        <dbReference type="ARBA" id="ARBA00022487"/>
    </source>
</evidence>
<dbReference type="InterPro" id="IPR029058">
    <property type="entry name" value="AB_hydrolase_fold"/>
</dbReference>
<dbReference type="PANTHER" id="PTHR22946">
    <property type="entry name" value="DIENELACTONE HYDROLASE DOMAIN-CONTAINING PROTEIN-RELATED"/>
    <property type="match status" value="1"/>
</dbReference>
<dbReference type="Gene3D" id="3.40.50.1820">
    <property type="entry name" value="alpha/beta hydrolase"/>
    <property type="match status" value="1"/>
</dbReference>
<keyword evidence="1" id="KW-0719">Serine esterase</keyword>
<dbReference type="Pfam" id="PF22244">
    <property type="entry name" value="GCE_fung"/>
    <property type="match status" value="1"/>
</dbReference>
<organism evidence="5 6">
    <name type="scientific">Capsulimonas corticalis</name>
    <dbReference type="NCBI Taxonomy" id="2219043"/>
    <lineage>
        <taxon>Bacteria</taxon>
        <taxon>Bacillati</taxon>
        <taxon>Armatimonadota</taxon>
        <taxon>Armatimonadia</taxon>
        <taxon>Capsulimonadales</taxon>
        <taxon>Capsulimonadaceae</taxon>
        <taxon>Capsulimonas</taxon>
    </lineage>
</organism>
<evidence type="ECO:0000313" key="5">
    <source>
        <dbReference type="EMBL" id="BDI28796.1"/>
    </source>
</evidence>
<dbReference type="AlphaFoldDB" id="A0A402CTZ3"/>
<dbReference type="InterPro" id="IPR050261">
    <property type="entry name" value="FrsA_esterase"/>
</dbReference>
<dbReference type="GO" id="GO:0052689">
    <property type="term" value="F:carboxylic ester hydrolase activity"/>
    <property type="evidence" value="ECO:0007669"/>
    <property type="project" value="UniProtKB-KW"/>
</dbReference>
<accession>A0A402CTZ3</accession>
<reference evidence="5 6" key="1">
    <citation type="journal article" date="2019" name="Int. J. Syst. Evol. Microbiol.">
        <title>Capsulimonas corticalis gen. nov., sp. nov., an aerobic capsulated bacterium, of a novel bacterial order, Capsulimonadales ord. nov., of the class Armatimonadia of the phylum Armatimonadetes.</title>
        <authorList>
            <person name="Li J."/>
            <person name="Kudo C."/>
            <person name="Tonouchi A."/>
        </authorList>
    </citation>
    <scope>NUCLEOTIDE SEQUENCE [LARGE SCALE GENOMIC DNA]</scope>
    <source>
        <strain evidence="5 6">AX-7</strain>
    </source>
</reference>
<gene>
    <name evidence="5" type="ORF">CCAX7_008470</name>
</gene>
<keyword evidence="6" id="KW-1185">Reference proteome</keyword>
<name>A0A402CTZ3_9BACT</name>
<dbReference type="KEGG" id="ccot:CCAX7_008470"/>
<sequence>MIAKTPSMEIDPLTVVAELPDPFLRPDGTRIATPSEWEACRASIQSALLRDEYGHIPPPPENLSAAEIASDPLSYGATEKRIRITCGPGGAVQFHLHVIVPGGHSEPMPVLLVGDRCWGAAPIPQEIAARGYVLAEFDRTEIAPDAPGRDVGVYPLYPDHDWGAMGAWAWGYHRAVDYLVTQPYVDASRIAVTGHSRGGKATLLAGALDERIALAAPNNSGCGGAAPYRAKSAGAETLEIILRVFPYWFQAQLPAFIGREDQLPFDQHSLLALVAPRALLITNALGDLWADPEGTHQTYLAAREVFEFFGAGGRIANHYREGKHAHNADDWRALLDFADHQFFGKDVPTKFDGAPFTPTLPRFSWRAPRP</sequence>
<evidence type="ECO:0000256" key="2">
    <source>
        <dbReference type="ARBA" id="ARBA00022729"/>
    </source>
</evidence>
<keyword evidence="2" id="KW-0732">Signal</keyword>
<proteinExistence type="predicted"/>
<dbReference type="SUPFAM" id="SSF53474">
    <property type="entry name" value="alpha/beta-Hydrolases"/>
    <property type="match status" value="1"/>
</dbReference>
<dbReference type="Proteomes" id="UP000287394">
    <property type="component" value="Chromosome"/>
</dbReference>
<dbReference type="InterPro" id="IPR054579">
    <property type="entry name" value="GCE-like_dom"/>
</dbReference>
<dbReference type="OrthoDB" id="9809261at2"/>
<protein>
    <recommendedName>
        <fullName evidence="4">4-O-methyl-glucuronoyl methylesterase-like domain-containing protein</fullName>
    </recommendedName>
</protein>
<keyword evidence="3" id="KW-0378">Hydrolase</keyword>
<evidence type="ECO:0000259" key="4">
    <source>
        <dbReference type="Pfam" id="PF22244"/>
    </source>
</evidence>
<evidence type="ECO:0000313" key="6">
    <source>
        <dbReference type="Proteomes" id="UP000287394"/>
    </source>
</evidence>